<gene>
    <name evidence="1" type="ORF">MIMGU_mgv1a015565mg</name>
</gene>
<organism evidence="1 2">
    <name type="scientific">Erythranthe guttata</name>
    <name type="common">Yellow monkey flower</name>
    <name type="synonym">Mimulus guttatus</name>
    <dbReference type="NCBI Taxonomy" id="4155"/>
    <lineage>
        <taxon>Eukaryota</taxon>
        <taxon>Viridiplantae</taxon>
        <taxon>Streptophyta</taxon>
        <taxon>Embryophyta</taxon>
        <taxon>Tracheophyta</taxon>
        <taxon>Spermatophyta</taxon>
        <taxon>Magnoliopsida</taxon>
        <taxon>eudicotyledons</taxon>
        <taxon>Gunneridae</taxon>
        <taxon>Pentapetalae</taxon>
        <taxon>asterids</taxon>
        <taxon>lamiids</taxon>
        <taxon>Lamiales</taxon>
        <taxon>Phrymaceae</taxon>
        <taxon>Erythranthe</taxon>
    </lineage>
</organism>
<evidence type="ECO:0000313" key="2">
    <source>
        <dbReference type="Proteomes" id="UP000030748"/>
    </source>
</evidence>
<accession>A0A022RN23</accession>
<dbReference type="AlphaFoldDB" id="A0A022RN23"/>
<dbReference type="PhylomeDB" id="A0A022RN23"/>
<reference evidence="1 2" key="1">
    <citation type="journal article" date="2013" name="Proc. Natl. Acad. Sci. U.S.A.">
        <title>Fine-scale variation in meiotic recombination in Mimulus inferred from population shotgun sequencing.</title>
        <authorList>
            <person name="Hellsten U."/>
            <person name="Wright K.M."/>
            <person name="Jenkins J."/>
            <person name="Shu S."/>
            <person name="Yuan Y."/>
            <person name="Wessler S.R."/>
            <person name="Schmutz J."/>
            <person name="Willis J.H."/>
            <person name="Rokhsar D.S."/>
        </authorList>
    </citation>
    <scope>NUCLEOTIDE SEQUENCE [LARGE SCALE GENOMIC DNA]</scope>
    <source>
        <strain evidence="2">cv. DUN x IM62</strain>
    </source>
</reference>
<dbReference type="InterPro" id="IPR016972">
    <property type="entry name" value="UCP031279"/>
</dbReference>
<name>A0A022RN23_ERYGU</name>
<dbReference type="EMBL" id="KI630330">
    <property type="protein sequence ID" value="EYU41376.1"/>
    <property type="molecule type" value="Genomic_DNA"/>
</dbReference>
<dbReference type="OrthoDB" id="694638at2759"/>
<dbReference type="PIRSF" id="PIRSF031279">
    <property type="entry name" value="UCP031279"/>
    <property type="match status" value="1"/>
</dbReference>
<proteinExistence type="predicted"/>
<dbReference type="PANTHER" id="PTHR33526:SF4">
    <property type="entry name" value="OS07G0123800 PROTEIN"/>
    <property type="match status" value="1"/>
</dbReference>
<dbReference type="OMA" id="CSGRIGY"/>
<dbReference type="STRING" id="4155.A0A022RN23"/>
<evidence type="ECO:0000313" key="1">
    <source>
        <dbReference type="EMBL" id="EYU41376.1"/>
    </source>
</evidence>
<dbReference type="PANTHER" id="PTHR33526">
    <property type="entry name" value="OS07G0123800 PROTEIN"/>
    <property type="match status" value="1"/>
</dbReference>
<dbReference type="eggNOG" id="ENOG502S1IA">
    <property type="taxonomic scope" value="Eukaryota"/>
</dbReference>
<dbReference type="Proteomes" id="UP000030748">
    <property type="component" value="Unassembled WGS sequence"/>
</dbReference>
<protein>
    <submittedName>
        <fullName evidence="1">Uncharacterized protein</fullName>
    </submittedName>
</protein>
<dbReference type="KEGG" id="egt:105953454"/>
<sequence length="153" mass="16600">MSAKIDRKKSKFARYTKGPIKILTRVRDFYVQSLTGCAGQVSYGGDAFGFPAAHNFSNLRRSLSASSSYSNSGTRDEDLRELVRIASTRSLTGKIEAELLRSPVRGGGVAAIRRSRTVTIGRIDEEKPCEFGGVEGGCGARAEVFPRSRSYAA</sequence>
<keyword evidence="2" id="KW-1185">Reference proteome</keyword>